<dbReference type="Proteomes" id="UP000247810">
    <property type="component" value="Unassembled WGS sequence"/>
</dbReference>
<dbReference type="OrthoDB" id="4138121at2759"/>
<dbReference type="VEuPathDB" id="FungiDB:BO71DRAFT_431107"/>
<name>A0A319DPP9_9EURO</name>
<evidence type="ECO:0000313" key="3">
    <source>
        <dbReference type="Proteomes" id="UP000247810"/>
    </source>
</evidence>
<proteinExistence type="predicted"/>
<organism evidence="2 3">
    <name type="scientific">Aspergillus ellipticus CBS 707.79</name>
    <dbReference type="NCBI Taxonomy" id="1448320"/>
    <lineage>
        <taxon>Eukaryota</taxon>
        <taxon>Fungi</taxon>
        <taxon>Dikarya</taxon>
        <taxon>Ascomycota</taxon>
        <taxon>Pezizomycotina</taxon>
        <taxon>Eurotiomycetes</taxon>
        <taxon>Eurotiomycetidae</taxon>
        <taxon>Eurotiales</taxon>
        <taxon>Aspergillaceae</taxon>
        <taxon>Aspergillus</taxon>
        <taxon>Aspergillus subgen. Circumdati</taxon>
    </lineage>
</organism>
<dbReference type="Pfam" id="PF10906">
    <property type="entry name" value="Mrx7"/>
    <property type="match status" value="1"/>
</dbReference>
<dbReference type="EMBL" id="KZ825896">
    <property type="protein sequence ID" value="PYH93263.1"/>
    <property type="molecule type" value="Genomic_DNA"/>
</dbReference>
<gene>
    <name evidence="2" type="ORF">BO71DRAFT_431107</name>
</gene>
<reference evidence="2 3" key="1">
    <citation type="submission" date="2018-02" db="EMBL/GenBank/DDBJ databases">
        <title>The genomes of Aspergillus section Nigri reveals drivers in fungal speciation.</title>
        <authorList>
            <consortium name="DOE Joint Genome Institute"/>
            <person name="Vesth T.C."/>
            <person name="Nybo J."/>
            <person name="Theobald S."/>
            <person name="Brandl J."/>
            <person name="Frisvad J.C."/>
            <person name="Nielsen K.F."/>
            <person name="Lyhne E.K."/>
            <person name="Kogle M.E."/>
            <person name="Kuo A."/>
            <person name="Riley R."/>
            <person name="Clum A."/>
            <person name="Nolan M."/>
            <person name="Lipzen A."/>
            <person name="Salamov A."/>
            <person name="Henrissat B."/>
            <person name="Wiebenga A."/>
            <person name="De vries R.P."/>
            <person name="Grigoriev I.V."/>
            <person name="Mortensen U.H."/>
            <person name="Andersen M.R."/>
            <person name="Baker S.E."/>
        </authorList>
    </citation>
    <scope>NUCLEOTIDE SEQUENCE [LARGE SCALE GENOMIC DNA]</scope>
    <source>
        <strain evidence="2 3">CBS 707.79</strain>
    </source>
</reference>
<dbReference type="AlphaFoldDB" id="A0A319DPP9"/>
<dbReference type="InterPro" id="IPR020301">
    <property type="entry name" value="Mrx7"/>
</dbReference>
<evidence type="ECO:0000313" key="2">
    <source>
        <dbReference type="EMBL" id="PYH93263.1"/>
    </source>
</evidence>
<protein>
    <submittedName>
        <fullName evidence="2">Uncharacterized protein</fullName>
    </submittedName>
</protein>
<feature type="region of interest" description="Disordered" evidence="1">
    <location>
        <begin position="33"/>
        <end position="61"/>
    </location>
</feature>
<accession>A0A319DPP9</accession>
<keyword evidence="3" id="KW-1185">Reference proteome</keyword>
<sequence length="86" mass="9923">MVLKWLLRGGLEVWLVARLLDSRMFHRMVGSVHRGVERLSNRTPPPPSPPPRGAEHDLSESGLNKFVKYFKEEIRDQMKGKPPPKH</sequence>
<evidence type="ECO:0000256" key="1">
    <source>
        <dbReference type="SAM" id="MobiDB-lite"/>
    </source>
</evidence>
<feature type="compositionally biased region" description="Pro residues" evidence="1">
    <location>
        <begin position="43"/>
        <end position="52"/>
    </location>
</feature>